<dbReference type="Proteomes" id="UP001223886">
    <property type="component" value="Unassembled WGS sequence"/>
</dbReference>
<reference evidence="1 2" key="1">
    <citation type="submission" date="2023-07" db="EMBL/GenBank/DDBJ databases">
        <title>Genomic Encyclopedia of Type Strains, Phase IV (KMG-IV): sequencing the most valuable type-strain genomes for metagenomic binning, comparative biology and taxonomic classification.</title>
        <authorList>
            <person name="Goeker M."/>
        </authorList>
    </citation>
    <scope>NUCLEOTIDE SEQUENCE [LARGE SCALE GENOMIC DNA]</scope>
    <source>
        <strain evidence="1 2">DSM 25963</strain>
    </source>
</reference>
<protein>
    <submittedName>
        <fullName evidence="1">Uncharacterized protein</fullName>
    </submittedName>
</protein>
<proteinExistence type="predicted"/>
<organism evidence="1 2">
    <name type="scientific">Thermoanaerobacter pentosaceus</name>
    <dbReference type="NCBI Taxonomy" id="694059"/>
    <lineage>
        <taxon>Bacteria</taxon>
        <taxon>Bacillati</taxon>
        <taxon>Bacillota</taxon>
        <taxon>Clostridia</taxon>
        <taxon>Thermoanaerobacterales</taxon>
        <taxon>Thermoanaerobacteraceae</taxon>
        <taxon>Thermoanaerobacter</taxon>
    </lineage>
</organism>
<accession>A0ABT9M215</accession>
<sequence length="352" mass="40408">MRIKKLTILVLFLFFLYGCQYHIFDKNQVKVIKYSVPNLGYFCPIFFQGKEVLAQQGQDTPRDLTNMTLYSSKDFKKYNKIALFEGHFGQFYVSPYNSKEIFFMSTEGKEGTEQIVFKSNDGGKSWGQVYYNSDDSMMLADMTFSPSNRNEIFLVKNDKEHGIEIIESHDSGIHWSKANSTKEIIMSTHLVIDPNNSKHFLVSASNGLWESIDGGVSWKQITTSESLTAIFAPSKNDNVYFTTRESINEGCIYELNNGKIKKISIPNMGELIYNVGIAYQNSTGKVYVIVIRQNESNSLYDTTLYYIENDSFIKVTNIKSKYSILPNLIFDATNQNVIYFYSYKNIYKVVLS</sequence>
<dbReference type="PROSITE" id="PS51257">
    <property type="entry name" value="PROKAR_LIPOPROTEIN"/>
    <property type="match status" value="1"/>
</dbReference>
<dbReference type="Gene3D" id="2.130.10.10">
    <property type="entry name" value="YVTN repeat-like/Quinoprotein amine dehydrogenase"/>
    <property type="match status" value="2"/>
</dbReference>
<evidence type="ECO:0000313" key="1">
    <source>
        <dbReference type="EMBL" id="MDP9750110.1"/>
    </source>
</evidence>
<comment type="caution">
    <text evidence="1">The sequence shown here is derived from an EMBL/GenBank/DDBJ whole genome shotgun (WGS) entry which is preliminary data.</text>
</comment>
<dbReference type="RefSeq" id="WP_012994836.1">
    <property type="nucleotide sequence ID" value="NZ_JAURUP010000004.1"/>
</dbReference>
<name>A0ABT9M215_9THEO</name>
<dbReference type="EMBL" id="JAURUP010000004">
    <property type="protein sequence ID" value="MDP9750110.1"/>
    <property type="molecule type" value="Genomic_DNA"/>
</dbReference>
<dbReference type="InterPro" id="IPR015943">
    <property type="entry name" value="WD40/YVTN_repeat-like_dom_sf"/>
</dbReference>
<dbReference type="CDD" id="cd15482">
    <property type="entry name" value="Sialidase_non-viral"/>
    <property type="match status" value="1"/>
</dbReference>
<gene>
    <name evidence="1" type="ORF">J2S24_000576</name>
</gene>
<dbReference type="SUPFAM" id="SSF110296">
    <property type="entry name" value="Oligoxyloglucan reducing end-specific cellobiohydrolase"/>
    <property type="match status" value="1"/>
</dbReference>
<evidence type="ECO:0000313" key="2">
    <source>
        <dbReference type="Proteomes" id="UP001223886"/>
    </source>
</evidence>
<keyword evidence="2" id="KW-1185">Reference proteome</keyword>